<gene>
    <name evidence="2" type="ORF">SK128_024349</name>
</gene>
<organism evidence="2 3">
    <name type="scientific">Halocaridina rubra</name>
    <name type="common">Hawaiian red shrimp</name>
    <dbReference type="NCBI Taxonomy" id="373956"/>
    <lineage>
        <taxon>Eukaryota</taxon>
        <taxon>Metazoa</taxon>
        <taxon>Ecdysozoa</taxon>
        <taxon>Arthropoda</taxon>
        <taxon>Crustacea</taxon>
        <taxon>Multicrustacea</taxon>
        <taxon>Malacostraca</taxon>
        <taxon>Eumalacostraca</taxon>
        <taxon>Eucarida</taxon>
        <taxon>Decapoda</taxon>
        <taxon>Pleocyemata</taxon>
        <taxon>Caridea</taxon>
        <taxon>Atyoidea</taxon>
        <taxon>Atyidae</taxon>
        <taxon>Halocaridina</taxon>
    </lineage>
</organism>
<dbReference type="AlphaFoldDB" id="A0AAN8WW63"/>
<accession>A0AAN8WW63</accession>
<feature type="chain" id="PRO_5042818872" evidence="1">
    <location>
        <begin position="20"/>
        <end position="61"/>
    </location>
</feature>
<evidence type="ECO:0000256" key="1">
    <source>
        <dbReference type="SAM" id="SignalP"/>
    </source>
</evidence>
<dbReference type="Proteomes" id="UP001381693">
    <property type="component" value="Unassembled WGS sequence"/>
</dbReference>
<feature type="signal peptide" evidence="1">
    <location>
        <begin position="1"/>
        <end position="19"/>
    </location>
</feature>
<dbReference type="EMBL" id="JAXCGZ010015738">
    <property type="protein sequence ID" value="KAK7069868.1"/>
    <property type="molecule type" value="Genomic_DNA"/>
</dbReference>
<feature type="non-terminal residue" evidence="2">
    <location>
        <position position="1"/>
    </location>
</feature>
<evidence type="ECO:0000313" key="3">
    <source>
        <dbReference type="Proteomes" id="UP001381693"/>
    </source>
</evidence>
<protein>
    <submittedName>
        <fullName evidence="2">Uncharacterized protein</fullName>
    </submittedName>
</protein>
<reference evidence="2 3" key="1">
    <citation type="submission" date="2023-11" db="EMBL/GenBank/DDBJ databases">
        <title>Halocaridina rubra genome assembly.</title>
        <authorList>
            <person name="Smith C."/>
        </authorList>
    </citation>
    <scope>NUCLEOTIDE SEQUENCE [LARGE SCALE GENOMIC DNA]</scope>
    <source>
        <strain evidence="2">EP-1</strain>
        <tissue evidence="2">Whole</tissue>
    </source>
</reference>
<sequence>KQMVILHSLIITPSAPVGASVGPTVCAAAVKFVSAAAMDSTVDATAGGSTEGPADRYDKYH</sequence>
<proteinExistence type="predicted"/>
<comment type="caution">
    <text evidence="2">The sequence shown here is derived from an EMBL/GenBank/DDBJ whole genome shotgun (WGS) entry which is preliminary data.</text>
</comment>
<keyword evidence="1" id="KW-0732">Signal</keyword>
<keyword evidence="3" id="KW-1185">Reference proteome</keyword>
<evidence type="ECO:0000313" key="2">
    <source>
        <dbReference type="EMBL" id="KAK7069868.1"/>
    </source>
</evidence>
<name>A0AAN8WW63_HALRR</name>